<dbReference type="AlphaFoldDB" id="A0A5E4YLQ4"/>
<name>A0A5E4YLQ4_9BURK</name>
<evidence type="ECO:0000313" key="2">
    <source>
        <dbReference type="Proteomes" id="UP000396788"/>
    </source>
</evidence>
<accession>A0A5E4YLQ4</accession>
<organism evidence="1 2">
    <name type="scientific">Pandoraea cepalis</name>
    <dbReference type="NCBI Taxonomy" id="2508294"/>
    <lineage>
        <taxon>Bacteria</taxon>
        <taxon>Pseudomonadati</taxon>
        <taxon>Pseudomonadota</taxon>
        <taxon>Betaproteobacteria</taxon>
        <taxon>Burkholderiales</taxon>
        <taxon>Burkholderiaceae</taxon>
        <taxon>Pandoraea</taxon>
    </lineage>
</organism>
<proteinExistence type="predicted"/>
<protein>
    <submittedName>
        <fullName evidence="1">Uncharacterized protein</fullName>
    </submittedName>
</protein>
<gene>
    <name evidence="1" type="ORF">PCE31107_04627</name>
</gene>
<evidence type="ECO:0000313" key="1">
    <source>
        <dbReference type="EMBL" id="VVE49744.1"/>
    </source>
</evidence>
<reference evidence="1 2" key="1">
    <citation type="submission" date="2019-08" db="EMBL/GenBank/DDBJ databases">
        <authorList>
            <person name="Peeters C."/>
        </authorList>
    </citation>
    <scope>NUCLEOTIDE SEQUENCE [LARGE SCALE GENOMIC DNA]</scope>
    <source>
        <strain evidence="1 2">LMG 31107</strain>
    </source>
</reference>
<dbReference type="EMBL" id="CABPRY010000022">
    <property type="protein sequence ID" value="VVE49744.1"/>
    <property type="molecule type" value="Genomic_DNA"/>
</dbReference>
<dbReference type="Proteomes" id="UP000396788">
    <property type="component" value="Unassembled WGS sequence"/>
</dbReference>
<sequence length="251" mass="27960">MVRKAGVVNVFATPYEVWSKRDTTTEEALDLVTNKGLSFIDAFQVNDRLIEVISTHTEAATRMLRQRADNGLEGHIDRALDASAEYRALRDLMPQDVPEALCSYQGEFPKHDWVMADEAIKAHGVEIAEGQFFFHGGRWACGSPTLTTSRPFSTSFCPQVALRNAEWKGKAYDAGRVDLMVVRVTQSKTKAYAYSREGNHGNEKEVVFASGAQLTRMREIHIAAIPVSKVTSGIHREEKVVPAYVVEVEIS</sequence>